<dbReference type="Proteomes" id="UP000789570">
    <property type="component" value="Unassembled WGS sequence"/>
</dbReference>
<name>A0A9N9NJR3_9GLOM</name>
<feature type="region of interest" description="Disordered" evidence="1">
    <location>
        <begin position="1"/>
        <end position="45"/>
    </location>
</feature>
<keyword evidence="3" id="KW-1185">Reference proteome</keyword>
<reference evidence="2" key="1">
    <citation type="submission" date="2021-06" db="EMBL/GenBank/DDBJ databases">
        <authorList>
            <person name="Kallberg Y."/>
            <person name="Tangrot J."/>
            <person name="Rosling A."/>
        </authorList>
    </citation>
    <scope>NUCLEOTIDE SEQUENCE</scope>
    <source>
        <strain evidence="2">UK204</strain>
    </source>
</reference>
<proteinExistence type="predicted"/>
<evidence type="ECO:0000313" key="2">
    <source>
        <dbReference type="EMBL" id="CAG8744268.1"/>
    </source>
</evidence>
<dbReference type="AlphaFoldDB" id="A0A9N9NJR3"/>
<accession>A0A9N9NJR3</accession>
<gene>
    <name evidence="2" type="ORF">FCALED_LOCUS15844</name>
</gene>
<organism evidence="2 3">
    <name type="scientific">Funneliformis caledonium</name>
    <dbReference type="NCBI Taxonomy" id="1117310"/>
    <lineage>
        <taxon>Eukaryota</taxon>
        <taxon>Fungi</taxon>
        <taxon>Fungi incertae sedis</taxon>
        <taxon>Mucoromycota</taxon>
        <taxon>Glomeromycotina</taxon>
        <taxon>Glomeromycetes</taxon>
        <taxon>Glomerales</taxon>
        <taxon>Glomeraceae</taxon>
        <taxon>Funneliformis</taxon>
    </lineage>
</organism>
<protein>
    <submittedName>
        <fullName evidence="2">15985_t:CDS:1</fullName>
    </submittedName>
</protein>
<feature type="non-terminal residue" evidence="2">
    <location>
        <position position="1"/>
    </location>
</feature>
<dbReference type="EMBL" id="CAJVPQ010015973">
    <property type="protein sequence ID" value="CAG8744268.1"/>
    <property type="molecule type" value="Genomic_DNA"/>
</dbReference>
<evidence type="ECO:0000313" key="3">
    <source>
        <dbReference type="Proteomes" id="UP000789570"/>
    </source>
</evidence>
<evidence type="ECO:0000256" key="1">
    <source>
        <dbReference type="SAM" id="MobiDB-lite"/>
    </source>
</evidence>
<sequence>SIRTNTFTKGVLERKPPRKGVLVSLSRRSIRTNTSTKGELERKPP</sequence>
<comment type="caution">
    <text evidence="2">The sequence shown here is derived from an EMBL/GenBank/DDBJ whole genome shotgun (WGS) entry which is preliminary data.</text>
</comment>